<organism evidence="2 3">
    <name type="scientific">Potamilus streckersoni</name>
    <dbReference type="NCBI Taxonomy" id="2493646"/>
    <lineage>
        <taxon>Eukaryota</taxon>
        <taxon>Metazoa</taxon>
        <taxon>Spiralia</taxon>
        <taxon>Lophotrochozoa</taxon>
        <taxon>Mollusca</taxon>
        <taxon>Bivalvia</taxon>
        <taxon>Autobranchia</taxon>
        <taxon>Heteroconchia</taxon>
        <taxon>Palaeoheterodonta</taxon>
        <taxon>Unionida</taxon>
        <taxon>Unionoidea</taxon>
        <taxon>Unionidae</taxon>
        <taxon>Ambleminae</taxon>
        <taxon>Lampsilini</taxon>
        <taxon>Potamilus</taxon>
    </lineage>
</organism>
<sequence>MNKPAFTYLFFVTVSLGLGAHLRHSTNTKDREENSKDAYPKEGIDDNICCIPEQWEGVMYFGYGNVFIDYLSIPNTAYSFINGTVNISYDKINKKIYMHIRGVELSPLIPHPEPVETIFIYDYIKFGFYLLSQALTNSHTWFSDSLYTSANSLR</sequence>
<feature type="signal peptide" evidence="1">
    <location>
        <begin position="1"/>
        <end position="19"/>
    </location>
</feature>
<comment type="caution">
    <text evidence="2">The sequence shown here is derived from an EMBL/GenBank/DDBJ whole genome shotgun (WGS) entry which is preliminary data.</text>
</comment>
<accession>A0AAE0RSJ0</accession>
<keyword evidence="1" id="KW-0732">Signal</keyword>
<dbReference type="Proteomes" id="UP001195483">
    <property type="component" value="Unassembled WGS sequence"/>
</dbReference>
<reference evidence="2" key="2">
    <citation type="journal article" date="2021" name="Genome Biol. Evol.">
        <title>Developing a high-quality reference genome for a parasitic bivalve with doubly uniparental inheritance (Bivalvia: Unionida).</title>
        <authorList>
            <person name="Smith C.H."/>
        </authorList>
    </citation>
    <scope>NUCLEOTIDE SEQUENCE</scope>
    <source>
        <strain evidence="2">CHS0354</strain>
        <tissue evidence="2">Mantle</tissue>
    </source>
</reference>
<gene>
    <name evidence="2" type="ORF">CHS0354_010195</name>
</gene>
<evidence type="ECO:0000313" key="3">
    <source>
        <dbReference type="Proteomes" id="UP001195483"/>
    </source>
</evidence>
<evidence type="ECO:0000313" key="2">
    <source>
        <dbReference type="EMBL" id="KAK3578842.1"/>
    </source>
</evidence>
<evidence type="ECO:0000256" key="1">
    <source>
        <dbReference type="SAM" id="SignalP"/>
    </source>
</evidence>
<feature type="chain" id="PRO_5042113895" evidence="1">
    <location>
        <begin position="20"/>
        <end position="154"/>
    </location>
</feature>
<protein>
    <submittedName>
        <fullName evidence="2">Uncharacterized protein</fullName>
    </submittedName>
</protein>
<keyword evidence="3" id="KW-1185">Reference proteome</keyword>
<dbReference type="EMBL" id="JAEAOA010000640">
    <property type="protein sequence ID" value="KAK3578842.1"/>
    <property type="molecule type" value="Genomic_DNA"/>
</dbReference>
<reference evidence="2" key="1">
    <citation type="journal article" date="2021" name="Genome Biol. Evol.">
        <title>A High-Quality Reference Genome for a Parasitic Bivalve with Doubly Uniparental Inheritance (Bivalvia: Unionida).</title>
        <authorList>
            <person name="Smith C.H."/>
        </authorList>
    </citation>
    <scope>NUCLEOTIDE SEQUENCE</scope>
    <source>
        <strain evidence="2">CHS0354</strain>
    </source>
</reference>
<reference evidence="2" key="3">
    <citation type="submission" date="2023-05" db="EMBL/GenBank/DDBJ databases">
        <authorList>
            <person name="Smith C.H."/>
        </authorList>
    </citation>
    <scope>NUCLEOTIDE SEQUENCE</scope>
    <source>
        <strain evidence="2">CHS0354</strain>
        <tissue evidence="2">Mantle</tissue>
    </source>
</reference>
<dbReference type="AlphaFoldDB" id="A0AAE0RSJ0"/>
<name>A0AAE0RSJ0_9BIVA</name>
<proteinExistence type="predicted"/>